<organism evidence="1 2">
    <name type="scientific">Aquimarina addita</name>
    <dbReference type="NCBI Taxonomy" id="870485"/>
    <lineage>
        <taxon>Bacteria</taxon>
        <taxon>Pseudomonadati</taxon>
        <taxon>Bacteroidota</taxon>
        <taxon>Flavobacteriia</taxon>
        <taxon>Flavobacteriales</taxon>
        <taxon>Flavobacteriaceae</taxon>
        <taxon>Aquimarina</taxon>
    </lineage>
</organism>
<dbReference type="Proteomes" id="UP001500459">
    <property type="component" value="Unassembled WGS sequence"/>
</dbReference>
<name>A0ABP6UTT1_9FLAO</name>
<dbReference type="EMBL" id="BAABCW010000017">
    <property type="protein sequence ID" value="GAA3517044.1"/>
    <property type="molecule type" value="Genomic_DNA"/>
</dbReference>
<gene>
    <name evidence="1" type="ORF">GCM10022393_33900</name>
</gene>
<proteinExistence type="predicted"/>
<reference evidence="2" key="1">
    <citation type="journal article" date="2019" name="Int. J. Syst. Evol. Microbiol.">
        <title>The Global Catalogue of Microorganisms (GCM) 10K type strain sequencing project: providing services to taxonomists for standard genome sequencing and annotation.</title>
        <authorList>
            <consortium name="The Broad Institute Genomics Platform"/>
            <consortium name="The Broad Institute Genome Sequencing Center for Infectious Disease"/>
            <person name="Wu L."/>
            <person name="Ma J."/>
        </authorList>
    </citation>
    <scope>NUCLEOTIDE SEQUENCE [LARGE SCALE GENOMIC DNA]</scope>
    <source>
        <strain evidence="2">JCM 17106</strain>
    </source>
</reference>
<evidence type="ECO:0000313" key="1">
    <source>
        <dbReference type="EMBL" id="GAA3517044.1"/>
    </source>
</evidence>
<protein>
    <submittedName>
        <fullName evidence="1">Uncharacterized protein</fullName>
    </submittedName>
</protein>
<keyword evidence="2" id="KW-1185">Reference proteome</keyword>
<accession>A0ABP6UTT1</accession>
<sequence>MLLRGYLLYKEPMMKYELNTIFEDISKLKFNKDRYCFTKTQLWQWTLFDKENSFLNKT</sequence>
<evidence type="ECO:0000313" key="2">
    <source>
        <dbReference type="Proteomes" id="UP001500459"/>
    </source>
</evidence>
<comment type="caution">
    <text evidence="1">The sequence shown here is derived from an EMBL/GenBank/DDBJ whole genome shotgun (WGS) entry which is preliminary data.</text>
</comment>